<protein>
    <recommendedName>
        <fullName evidence="1">F-box domain-containing protein</fullName>
    </recommendedName>
</protein>
<name>A0AAV9VKP5_9PEZI</name>
<evidence type="ECO:0000259" key="1">
    <source>
        <dbReference type="PROSITE" id="PS50181"/>
    </source>
</evidence>
<feature type="domain" description="F-box" evidence="1">
    <location>
        <begin position="37"/>
        <end position="82"/>
    </location>
</feature>
<proteinExistence type="predicted"/>
<dbReference type="InterPro" id="IPR001810">
    <property type="entry name" value="F-box_dom"/>
</dbReference>
<keyword evidence="3" id="KW-1185">Reference proteome</keyword>
<dbReference type="AlphaFoldDB" id="A0AAV9VKP5"/>
<accession>A0AAV9VKP5</accession>
<dbReference type="CDD" id="cd09917">
    <property type="entry name" value="F-box_SF"/>
    <property type="match status" value="1"/>
</dbReference>
<sequence length="617" mass="70531">MSHIENMQRSIPVIPRTPPPPYEFIPTAFQVDPTMPTLFLTDLAPEILDGILSYMSLHDLLNLTTTCKRLHGLTLPFLYRNVVINIPEGGLVENWDIQAAFTRFPKSRAQYVRGIRAVHYKNQRGRDNRPAFALGCIYIPVIDGTLSKNTMYDTYQDFDRYFEEFLRNLAPGQPQSFSYSSDKLDELDHFLRIDPIVRRLVTAFNTPDSTLTKLDINLNFEVSTACKTFDLPHLQSLKIQYHEDIKPLHFILSILYSCQNTLRTLSTAQLGGMRDPAERQIVIEAYDDWEACRKCCSGGASATKALSLKKLKKWHSDSVTKYFFGSLEALGIIQDVNLSEFKVTIGHDELLMQSESSSIKADELIEDFLGCRDVICLGDWDGLEEILNEDEVGWLRTYFQSSTGLTAVRMRLLGGDLAGWHYLQGLKSHSNSLRELHVGLPATGLTTENFEWLGQACRNLEIISCPLHELLPACVFDKDIYPKLYYFHNPSYRDGPHILPNDPLKRLIFSKAHSQYESERLSTTLKIVCFGLRTGINYLERKVFFGVAWMINTQKMEESWTNEIIDYDIQLSSDGSLIETPFYAADHNQESFARLLGHEDYYALMGSTSEYISFHPR</sequence>
<evidence type="ECO:0000313" key="2">
    <source>
        <dbReference type="EMBL" id="KAK6362701.1"/>
    </source>
</evidence>
<dbReference type="EMBL" id="JAVHNS010000001">
    <property type="protein sequence ID" value="KAK6362701.1"/>
    <property type="molecule type" value="Genomic_DNA"/>
</dbReference>
<comment type="caution">
    <text evidence="2">The sequence shown here is derived from an EMBL/GenBank/DDBJ whole genome shotgun (WGS) entry which is preliminary data.</text>
</comment>
<organism evidence="2 3">
    <name type="scientific">Orbilia blumenaviensis</name>
    <dbReference type="NCBI Taxonomy" id="1796055"/>
    <lineage>
        <taxon>Eukaryota</taxon>
        <taxon>Fungi</taxon>
        <taxon>Dikarya</taxon>
        <taxon>Ascomycota</taxon>
        <taxon>Pezizomycotina</taxon>
        <taxon>Orbiliomycetes</taxon>
        <taxon>Orbiliales</taxon>
        <taxon>Orbiliaceae</taxon>
        <taxon>Orbilia</taxon>
    </lineage>
</organism>
<dbReference type="PROSITE" id="PS50181">
    <property type="entry name" value="FBOX"/>
    <property type="match status" value="1"/>
</dbReference>
<evidence type="ECO:0000313" key="3">
    <source>
        <dbReference type="Proteomes" id="UP001373714"/>
    </source>
</evidence>
<dbReference type="Pfam" id="PF12937">
    <property type="entry name" value="F-box-like"/>
    <property type="match status" value="1"/>
</dbReference>
<dbReference type="InterPro" id="IPR036047">
    <property type="entry name" value="F-box-like_dom_sf"/>
</dbReference>
<dbReference type="Proteomes" id="UP001373714">
    <property type="component" value="Unassembled WGS sequence"/>
</dbReference>
<reference evidence="2 3" key="1">
    <citation type="submission" date="2019-10" db="EMBL/GenBank/DDBJ databases">
        <authorList>
            <person name="Palmer J.M."/>
        </authorList>
    </citation>
    <scope>NUCLEOTIDE SEQUENCE [LARGE SCALE GENOMIC DNA]</scope>
    <source>
        <strain evidence="2 3">TWF730</strain>
    </source>
</reference>
<gene>
    <name evidence="2" type="ORF">TWF730_000157</name>
</gene>
<dbReference type="SUPFAM" id="SSF81383">
    <property type="entry name" value="F-box domain"/>
    <property type="match status" value="1"/>
</dbReference>